<comment type="caution">
    <text evidence="3">The sequence shown here is derived from an EMBL/GenBank/DDBJ whole genome shotgun (WGS) entry which is preliminary data.</text>
</comment>
<proteinExistence type="inferred from homology"/>
<evidence type="ECO:0000313" key="4">
    <source>
        <dbReference type="Proteomes" id="UP001629260"/>
    </source>
</evidence>
<organism evidence="3 4">
    <name type="scientific">Flavobacterium plantiphilum</name>
    <dbReference type="NCBI Taxonomy" id="3163297"/>
    <lineage>
        <taxon>Bacteria</taxon>
        <taxon>Pseudomonadati</taxon>
        <taxon>Bacteroidota</taxon>
        <taxon>Flavobacteriia</taxon>
        <taxon>Flavobacteriales</taxon>
        <taxon>Flavobacteriaceae</taxon>
        <taxon>Flavobacterium</taxon>
    </lineage>
</organism>
<protein>
    <submittedName>
        <fullName evidence="3">Glycoside hydrolase family 88 protein</fullName>
    </submittedName>
</protein>
<evidence type="ECO:0000313" key="3">
    <source>
        <dbReference type="EMBL" id="MFL9829330.1"/>
    </source>
</evidence>
<evidence type="ECO:0000256" key="1">
    <source>
        <dbReference type="ARBA" id="ARBA00022801"/>
    </source>
</evidence>
<dbReference type="RefSeq" id="WP_408078887.1">
    <property type="nucleotide sequence ID" value="NZ_JBELQA010000001.1"/>
</dbReference>
<dbReference type="InterPro" id="IPR012341">
    <property type="entry name" value="6hp_glycosidase-like_sf"/>
</dbReference>
<keyword evidence="1 3" id="KW-0378">Hydrolase</keyword>
<name>A0ABW8XNY1_9FLAO</name>
<gene>
    <name evidence="3" type="ORF">ABS764_00565</name>
</gene>
<dbReference type="EMBL" id="JBELQA010000001">
    <property type="protein sequence ID" value="MFL9829330.1"/>
    <property type="molecule type" value="Genomic_DNA"/>
</dbReference>
<evidence type="ECO:0000256" key="2">
    <source>
        <dbReference type="ARBA" id="ARBA00038358"/>
    </source>
</evidence>
<keyword evidence="4" id="KW-1185">Reference proteome</keyword>
<dbReference type="PANTHER" id="PTHR36845">
    <property type="entry name" value="HYDROLASE, PUTATIVE (AFU_ORTHOLOGUE AFUA_7G05090)-RELATED"/>
    <property type="match status" value="1"/>
</dbReference>
<dbReference type="GO" id="GO:0016787">
    <property type="term" value="F:hydrolase activity"/>
    <property type="evidence" value="ECO:0007669"/>
    <property type="project" value="UniProtKB-KW"/>
</dbReference>
<dbReference type="Gene3D" id="1.50.10.10">
    <property type="match status" value="1"/>
</dbReference>
<dbReference type="InterPro" id="IPR008928">
    <property type="entry name" value="6-hairpin_glycosidase_sf"/>
</dbReference>
<accession>A0ABW8XNY1</accession>
<dbReference type="Proteomes" id="UP001629260">
    <property type="component" value="Unassembled WGS sequence"/>
</dbReference>
<sequence>MIQFIKQQKKGLNKLTSGIILLSIFSIGGNNTYAQKSSELSDKKIAFIFDLEKIYSNNILKKVKKTGKMPRSSSKGYTAISDWTSGFYPGNLWLTYEFTKDKNILKKAEYATALVESNKYFTTDHDIGFMIYCSYGNGYRLTKNDKYKQVIIEAAKTAVTRYNPTVKSIMSWNPDSGRDWKFPVIIDNMINLELLVKATEFTNDSTYYKIAVNHANTTMKNQYRADFSCSHVVDYDPETGKMRKRDWNNGNSDANTAAWSRGQSWGLYGFSFMYQYTHKKEYLEQAENVASYILNNPNMPKDMVPYWDYNAPQIPTVRDASAAAILASGLLRLAPLSPENGEKYFKAAEQILKSLSSDTYLNTSKKGDYLLKHATGNFLRNSEIDGGLIYADYYFLEALLSYQQMKKKFN</sequence>
<dbReference type="Pfam" id="PF07470">
    <property type="entry name" value="Glyco_hydro_88"/>
    <property type="match status" value="1"/>
</dbReference>
<dbReference type="PANTHER" id="PTHR36845:SF1">
    <property type="entry name" value="HYDROLASE, PUTATIVE (AFU_ORTHOLOGUE AFUA_7G05090)-RELATED"/>
    <property type="match status" value="1"/>
</dbReference>
<reference evidence="3 4" key="1">
    <citation type="submission" date="2024-06" db="EMBL/GenBank/DDBJ databases">
        <authorList>
            <person name="Kaempfer P."/>
            <person name="Viver T."/>
        </authorList>
    </citation>
    <scope>NUCLEOTIDE SEQUENCE [LARGE SCALE GENOMIC DNA]</scope>
    <source>
        <strain evidence="3 4">ST-87</strain>
    </source>
</reference>
<dbReference type="InterPro" id="IPR052369">
    <property type="entry name" value="UG_Glycosaminoglycan_Hydrolase"/>
</dbReference>
<dbReference type="InterPro" id="IPR010905">
    <property type="entry name" value="Glyco_hydro_88"/>
</dbReference>
<dbReference type="SUPFAM" id="SSF48208">
    <property type="entry name" value="Six-hairpin glycosidases"/>
    <property type="match status" value="1"/>
</dbReference>
<comment type="similarity">
    <text evidence="2">Belongs to the glycosyl hydrolase 88 family.</text>
</comment>